<evidence type="ECO:0000256" key="6">
    <source>
        <dbReference type="ARBA" id="ARBA00022843"/>
    </source>
</evidence>
<sequence length="780" mass="88097">MMSGQIQRSSSVVIGGNVSSSSSSLSISPTTALQSPLQIFVRAKKRINDIYGEVELYIADSCKFLLSLPKDSDLITKDELVVVDSHGEKVKGIREVLSRDHMKVAFFGRTSNGKSTVINSMLRERILPSGIGHTTNCFIQVGGSENGESYLISEDSTDKKNVNSVSQLAHSLCTGSLGDSALVRVYWPTDKCPLLRDDVVLVDSPGIDVSPNLDSWIDRHCLDADVFVLVANSESTLMLTEKNFFFKVSSRLSKPNVFVLNNRWDASASEPEFLEEVRRQHLLRTVDFLVDELKVCATRSEAEQRVFFVSAKEVLQARINEFKGLPINSRLNLNQLWDTVSPKIIDILAGMIADGFHGRYFEFQDFERKFEECISKSAVRTKFDQHTKRGKAIVGDTRNVMEVLLERASVKRTTKCQSRREVLDHLDFTEKQLQLVTVEMKDKICKMVEEVEHKVSKALNDEIRRLSVLVDEFHAPFHSESLVLQVYKKELHNHVEACLGSNLRARLSTALALNMEQSQKEMIERVTSMLPSEKKQLGLGMIPRREPFEVLYRLNCDNLCADFTEDIEFRFSFGITALIQRFMGKGKIAPWVVHNYSESIPRPLGSQLSQPGQLIPQSGEDWSFLSRLAIASVTSQGTMGGLLVAGFLMKTVGWRLIFATGVIYGGLYMYERLTWTNKAKERTFKRQYVDHATRKLRLIVDLTSANCSHQVQQELSSTFARLCHLVDGTMNDMQADIKQLEMELRTLDEVATSAKVLRNKANYLVGELDRFDKAFLTPDN</sequence>
<comment type="catalytic activity">
    <reaction evidence="12">
        <text>GTP + H2O = GDP + phosphate + H(+)</text>
        <dbReference type="Rhea" id="RHEA:19669"/>
        <dbReference type="ChEBI" id="CHEBI:15377"/>
        <dbReference type="ChEBI" id="CHEBI:15378"/>
        <dbReference type="ChEBI" id="CHEBI:37565"/>
        <dbReference type="ChEBI" id="CHEBI:43474"/>
        <dbReference type="ChEBI" id="CHEBI:58189"/>
    </reaction>
</comment>
<evidence type="ECO:0000259" key="14">
    <source>
        <dbReference type="PROSITE" id="PS51718"/>
    </source>
</evidence>
<evidence type="ECO:0000256" key="5">
    <source>
        <dbReference type="ARBA" id="ARBA00022801"/>
    </source>
</evidence>
<keyword evidence="5" id="KW-0378">Hydrolase</keyword>
<dbReference type="InterPro" id="IPR030381">
    <property type="entry name" value="G_DYNAMIN_dom"/>
</dbReference>
<evidence type="ECO:0000256" key="11">
    <source>
        <dbReference type="ARBA" id="ARBA00023136"/>
    </source>
</evidence>
<keyword evidence="10" id="KW-0342">GTP-binding</keyword>
<dbReference type="PANTHER" id="PTHR10465:SF3">
    <property type="entry name" value="TRANSMEMBRANE GTPASE MARF-RELATED"/>
    <property type="match status" value="1"/>
</dbReference>
<dbReference type="GO" id="GO:0008053">
    <property type="term" value="P:mitochondrial fusion"/>
    <property type="evidence" value="ECO:0007669"/>
    <property type="project" value="InterPro"/>
</dbReference>
<keyword evidence="2 13" id="KW-0812">Transmembrane</keyword>
<dbReference type="GO" id="GO:0003924">
    <property type="term" value="F:GTPase activity"/>
    <property type="evidence" value="ECO:0007669"/>
    <property type="project" value="InterPro"/>
</dbReference>
<dbReference type="SUPFAM" id="SSF111479">
    <property type="entry name" value="Fzo-like conserved region"/>
    <property type="match status" value="1"/>
</dbReference>
<evidence type="ECO:0000256" key="2">
    <source>
        <dbReference type="ARBA" id="ARBA00022692"/>
    </source>
</evidence>
<evidence type="ECO:0000256" key="8">
    <source>
        <dbReference type="ARBA" id="ARBA00023054"/>
    </source>
</evidence>
<dbReference type="Gene3D" id="3.40.50.300">
    <property type="entry name" value="P-loop containing nucleotide triphosphate hydrolases"/>
    <property type="match status" value="1"/>
</dbReference>
<dbReference type="AlphaFoldDB" id="A0A4Y7NGA6"/>
<keyword evidence="9" id="KW-0496">Mitochondrion</keyword>
<gene>
    <name evidence="15" type="primary">EOG090X01A3</name>
</gene>
<dbReference type="GO" id="GO:0051646">
    <property type="term" value="P:mitochondrion localization"/>
    <property type="evidence" value="ECO:0007669"/>
    <property type="project" value="TreeGrafter"/>
</dbReference>
<dbReference type="Gene3D" id="1.20.5.110">
    <property type="match status" value="1"/>
</dbReference>
<dbReference type="FunFam" id="3.40.50.300:FF:000214">
    <property type="entry name" value="Mitofusin 2"/>
    <property type="match status" value="1"/>
</dbReference>
<keyword evidence="4" id="KW-1000">Mitochondrion outer membrane</keyword>
<accession>A0A4Y7NGA6</accession>
<protein>
    <submittedName>
        <fullName evidence="15">EOG090X01A3</fullName>
    </submittedName>
</protein>
<keyword evidence="6" id="KW-0832">Ubl conjugation</keyword>
<feature type="domain" description="Dynamin-type G" evidence="14">
    <location>
        <begin position="98"/>
        <end position="345"/>
    </location>
</feature>
<dbReference type="PROSITE" id="PS51718">
    <property type="entry name" value="G_DYNAMIN_2"/>
    <property type="match status" value="1"/>
</dbReference>
<evidence type="ECO:0000256" key="9">
    <source>
        <dbReference type="ARBA" id="ARBA00023128"/>
    </source>
</evidence>
<evidence type="ECO:0000256" key="13">
    <source>
        <dbReference type="SAM" id="Phobius"/>
    </source>
</evidence>
<dbReference type="Pfam" id="PF00350">
    <property type="entry name" value="Dynamin_N"/>
    <property type="match status" value="1"/>
</dbReference>
<evidence type="ECO:0000256" key="4">
    <source>
        <dbReference type="ARBA" id="ARBA00022787"/>
    </source>
</evidence>
<evidence type="ECO:0000256" key="1">
    <source>
        <dbReference type="ARBA" id="ARBA00004374"/>
    </source>
</evidence>
<reference evidence="15" key="1">
    <citation type="submission" date="2018-08" db="EMBL/GenBank/DDBJ databases">
        <authorList>
            <person name="Cornetti L."/>
        </authorList>
    </citation>
    <scope>NUCLEOTIDE SEQUENCE</scope>
    <source>
        <strain evidence="15">CH-H-2</strain>
    </source>
</reference>
<organism evidence="15">
    <name type="scientific">Megafenestra aurita</name>
    <dbReference type="NCBI Taxonomy" id="2291010"/>
    <lineage>
        <taxon>Eukaryota</taxon>
        <taxon>Metazoa</taxon>
        <taxon>Ecdysozoa</taxon>
        <taxon>Arthropoda</taxon>
        <taxon>Crustacea</taxon>
        <taxon>Branchiopoda</taxon>
        <taxon>Diplostraca</taxon>
        <taxon>Cladocera</taxon>
        <taxon>Anomopoda</taxon>
        <taxon>Daphniidae</taxon>
        <taxon>Megafenestra</taxon>
    </lineage>
</organism>
<dbReference type="PANTHER" id="PTHR10465">
    <property type="entry name" value="TRANSMEMBRANE GTPASE FZO1"/>
    <property type="match status" value="1"/>
</dbReference>
<dbReference type="GO" id="GO:0005525">
    <property type="term" value="F:GTP binding"/>
    <property type="evidence" value="ECO:0007669"/>
    <property type="project" value="UniProtKB-KW"/>
</dbReference>
<feature type="transmembrane region" description="Helical" evidence="13">
    <location>
        <begin position="652"/>
        <end position="670"/>
    </location>
</feature>
<dbReference type="Pfam" id="PF04799">
    <property type="entry name" value="Fzo_mitofusin"/>
    <property type="match status" value="1"/>
</dbReference>
<dbReference type="GO" id="GO:0005741">
    <property type="term" value="C:mitochondrial outer membrane"/>
    <property type="evidence" value="ECO:0007669"/>
    <property type="project" value="UniProtKB-SubCell"/>
</dbReference>
<dbReference type="SUPFAM" id="SSF52540">
    <property type="entry name" value="P-loop containing nucleoside triphosphate hydrolases"/>
    <property type="match status" value="1"/>
</dbReference>
<dbReference type="FunFam" id="1.20.5.110:FF:000012">
    <property type="entry name" value="Mitofusin 2"/>
    <property type="match status" value="1"/>
</dbReference>
<dbReference type="InterPro" id="IPR045063">
    <property type="entry name" value="Dynamin_N"/>
</dbReference>
<dbReference type="InterPro" id="IPR027094">
    <property type="entry name" value="Mitofusin_fam"/>
</dbReference>
<evidence type="ECO:0000256" key="3">
    <source>
        <dbReference type="ARBA" id="ARBA00022741"/>
    </source>
</evidence>
<dbReference type="InterPro" id="IPR006884">
    <property type="entry name" value="Fzo/mitofusin_HR2"/>
</dbReference>
<keyword evidence="11 13" id="KW-0472">Membrane</keyword>
<keyword evidence="8" id="KW-0175">Coiled coil</keyword>
<evidence type="ECO:0000313" key="15">
    <source>
        <dbReference type="EMBL" id="SVE92230.1"/>
    </source>
</evidence>
<dbReference type="CDD" id="cd09912">
    <property type="entry name" value="DLP_2"/>
    <property type="match status" value="1"/>
</dbReference>
<keyword evidence="7 13" id="KW-1133">Transmembrane helix</keyword>
<evidence type="ECO:0000256" key="12">
    <source>
        <dbReference type="ARBA" id="ARBA00048548"/>
    </source>
</evidence>
<evidence type="ECO:0000256" key="10">
    <source>
        <dbReference type="ARBA" id="ARBA00023134"/>
    </source>
</evidence>
<dbReference type="EMBL" id="LR022611">
    <property type="protein sequence ID" value="SVE92230.1"/>
    <property type="molecule type" value="mRNA"/>
</dbReference>
<dbReference type="InterPro" id="IPR027417">
    <property type="entry name" value="P-loop_NTPase"/>
</dbReference>
<evidence type="ECO:0000256" key="7">
    <source>
        <dbReference type="ARBA" id="ARBA00022989"/>
    </source>
</evidence>
<keyword evidence="3" id="KW-0547">Nucleotide-binding</keyword>
<name>A0A4Y7NGA6_9CRUS</name>
<proteinExistence type="evidence at transcript level"/>
<comment type="subcellular location">
    <subcellularLocation>
        <location evidence="1">Mitochondrion outer membrane</location>
        <topology evidence="1">Multi-pass membrane protein</topology>
    </subcellularLocation>
</comment>